<reference evidence="4 5" key="1">
    <citation type="journal article" date="2021" name="BMC Biol.">
        <title>Horizontally acquired antibacterial genes associated with adaptive radiation of ladybird beetles.</title>
        <authorList>
            <person name="Li H.S."/>
            <person name="Tang X.F."/>
            <person name="Huang Y.H."/>
            <person name="Xu Z.Y."/>
            <person name="Chen M.L."/>
            <person name="Du X.Y."/>
            <person name="Qiu B.Y."/>
            <person name="Chen P.T."/>
            <person name="Zhang W."/>
            <person name="Slipinski A."/>
            <person name="Escalona H.E."/>
            <person name="Waterhouse R.M."/>
            <person name="Zwick A."/>
            <person name="Pang H."/>
        </authorList>
    </citation>
    <scope>NUCLEOTIDE SEQUENCE [LARGE SCALE GENOMIC DNA]</scope>
    <source>
        <strain evidence="4">SYSU2018</strain>
    </source>
</reference>
<organism evidence="4 5">
    <name type="scientific">Cryptolaemus montrouzieri</name>
    <dbReference type="NCBI Taxonomy" id="559131"/>
    <lineage>
        <taxon>Eukaryota</taxon>
        <taxon>Metazoa</taxon>
        <taxon>Ecdysozoa</taxon>
        <taxon>Arthropoda</taxon>
        <taxon>Hexapoda</taxon>
        <taxon>Insecta</taxon>
        <taxon>Pterygota</taxon>
        <taxon>Neoptera</taxon>
        <taxon>Endopterygota</taxon>
        <taxon>Coleoptera</taxon>
        <taxon>Polyphaga</taxon>
        <taxon>Cucujiformia</taxon>
        <taxon>Coccinelloidea</taxon>
        <taxon>Coccinellidae</taxon>
        <taxon>Scymninae</taxon>
        <taxon>Scymnini</taxon>
        <taxon>Cryptolaemus</taxon>
    </lineage>
</organism>
<feature type="domain" description="BPL/LPL catalytic" evidence="3">
    <location>
        <begin position="58"/>
        <end position="227"/>
    </location>
</feature>
<evidence type="ECO:0000259" key="3">
    <source>
        <dbReference type="PROSITE" id="PS51733"/>
    </source>
</evidence>
<dbReference type="Gene3D" id="3.30.390.50">
    <property type="entry name" value="CO dehydrogenase flavoprotein, C-terminal domain"/>
    <property type="match status" value="1"/>
</dbReference>
<dbReference type="InterPro" id="IPR004562">
    <property type="entry name" value="LipoylTrfase_LipoateP_Ligase"/>
</dbReference>
<evidence type="ECO:0000256" key="1">
    <source>
        <dbReference type="ARBA" id="ARBA00005085"/>
    </source>
</evidence>
<dbReference type="EMBL" id="JABFTP020000186">
    <property type="protein sequence ID" value="KAL3290292.1"/>
    <property type="molecule type" value="Genomic_DNA"/>
</dbReference>
<dbReference type="PANTHER" id="PTHR12561">
    <property type="entry name" value="LIPOATE-PROTEIN LIGASE"/>
    <property type="match status" value="1"/>
</dbReference>
<dbReference type="Gene3D" id="3.30.930.10">
    <property type="entry name" value="Bira Bifunctional Protein, Domain 2"/>
    <property type="match status" value="1"/>
</dbReference>
<accession>A0ABD2PHQ7</accession>
<name>A0ABD2PHQ7_9CUCU</name>
<dbReference type="InterPro" id="IPR045864">
    <property type="entry name" value="aa-tRNA-synth_II/BPL/LPL"/>
</dbReference>
<dbReference type="AlphaFoldDB" id="A0ABD2PHQ7"/>
<protein>
    <recommendedName>
        <fullName evidence="3">BPL/LPL catalytic domain-containing protein</fullName>
    </recommendedName>
</protein>
<gene>
    <name evidence="4" type="ORF">HHI36_023637</name>
</gene>
<keyword evidence="5" id="KW-1185">Reference proteome</keyword>
<comment type="caution">
    <text evidence="4">The sequence shown here is derived from an EMBL/GenBank/DDBJ whole genome shotgun (WGS) entry which is preliminary data.</text>
</comment>
<evidence type="ECO:0000256" key="2">
    <source>
        <dbReference type="ARBA" id="ARBA00008242"/>
    </source>
</evidence>
<dbReference type="Pfam" id="PF21948">
    <property type="entry name" value="LplA-B_cat"/>
    <property type="match status" value="1"/>
</dbReference>
<evidence type="ECO:0000313" key="4">
    <source>
        <dbReference type="EMBL" id="KAL3290292.1"/>
    </source>
</evidence>
<proteinExistence type="inferred from homology"/>
<sequence length="390" mass="44795">MALVQRIILKLKPSALIRTPPMNYSTESSIKKSVFISQSKDIYTNLALQEWILENLNLTERHVLMLWQNDPCITIGKNQNPWQETNFQSLPHITDLGVKLARQKTDGSSMYHDDGNLNMTFFTPKERFNQKYNMEVIGRALFREYSLKVNSNTEELTLRNDYNISGNTKKLGKTNSYHQCSLLVKVNKVDFTQSLMNQKIGILQENGIKTKKSNIMNLCEENHNVTVKNLLKIIGWEYMRTSAFVVRDGGNQLANKQIGYQMINPTESWFPGISKIRESLTKWDWIYGQTPDFKVARNFHLPENVCNHLDNEFSMKMVVSGGIIKDVTFSVPSSLSTGSFHGEVCVMTRTLIGRQFSPDLLENLEHSLKNLVDDKEKIASDYFREVVSSF</sequence>
<dbReference type="InterPro" id="IPR004143">
    <property type="entry name" value="BPL_LPL_catalytic"/>
</dbReference>
<dbReference type="Proteomes" id="UP001516400">
    <property type="component" value="Unassembled WGS sequence"/>
</dbReference>
<comment type="similarity">
    <text evidence="2">Belongs to the LplA family.</text>
</comment>
<evidence type="ECO:0000313" key="5">
    <source>
        <dbReference type="Proteomes" id="UP001516400"/>
    </source>
</evidence>
<dbReference type="PROSITE" id="PS51733">
    <property type="entry name" value="BPL_LPL_CATALYTIC"/>
    <property type="match status" value="1"/>
</dbReference>
<dbReference type="SUPFAM" id="SSF55681">
    <property type="entry name" value="Class II aaRS and biotin synthetases"/>
    <property type="match status" value="1"/>
</dbReference>
<comment type="pathway">
    <text evidence="1">Protein modification; protein lipoylation via exogenous pathway; protein N(6)-(lipoyl)lysine from lipoate: step 2/2.</text>
</comment>
<dbReference type="PANTHER" id="PTHR12561:SF3">
    <property type="entry name" value="LIPOYLTRANSFERASE 1, MITOCHONDRIAL"/>
    <property type="match status" value="1"/>
</dbReference>